<dbReference type="GO" id="GO:0003919">
    <property type="term" value="F:FMN adenylyltransferase activity"/>
    <property type="evidence" value="ECO:0007669"/>
    <property type="project" value="UniProtKB-EC"/>
</dbReference>
<dbReference type="Proteomes" id="UP000006546">
    <property type="component" value="Chromosome"/>
</dbReference>
<keyword evidence="4" id="KW-0288">FMN</keyword>
<reference evidence="13" key="1">
    <citation type="submission" date="2011-04" db="EMBL/GenBank/DDBJ databases">
        <title>The complete genome of Treponema brennaborense DSM 12168.</title>
        <authorList>
            <person name="Lucas S."/>
            <person name="Han J."/>
            <person name="Lapidus A."/>
            <person name="Bruce D."/>
            <person name="Goodwin L."/>
            <person name="Pitluck S."/>
            <person name="Peters L."/>
            <person name="Kyrpides N."/>
            <person name="Mavromatis K."/>
            <person name="Ivanova N."/>
            <person name="Mikhailova N."/>
            <person name="Pagani I."/>
            <person name="Teshima H."/>
            <person name="Detter J.C."/>
            <person name="Tapia R."/>
            <person name="Han C."/>
            <person name="Land M."/>
            <person name="Hauser L."/>
            <person name="Markowitz V."/>
            <person name="Cheng J.-F."/>
            <person name="Hugenholtz P."/>
            <person name="Woyke T."/>
            <person name="Wu D."/>
            <person name="Gronow S."/>
            <person name="Wellnitz S."/>
            <person name="Brambilla E."/>
            <person name="Klenk H.-P."/>
            <person name="Eisen J.A."/>
        </authorList>
    </citation>
    <scope>NUCLEOTIDE SEQUENCE [LARGE SCALE GENOMIC DNA]</scope>
    <source>
        <strain evidence="13">DSM 12168 / CIP 105900 / DD5/3</strain>
    </source>
</reference>
<dbReference type="CDD" id="cd02064">
    <property type="entry name" value="FAD_synthetase_N"/>
    <property type="match status" value="1"/>
</dbReference>
<dbReference type="EC" id="2.7.7.2" evidence="2"/>
<comment type="catalytic activity">
    <reaction evidence="10">
        <text>FMN + ATP + H(+) = FAD + diphosphate</text>
        <dbReference type="Rhea" id="RHEA:17237"/>
        <dbReference type="ChEBI" id="CHEBI:15378"/>
        <dbReference type="ChEBI" id="CHEBI:30616"/>
        <dbReference type="ChEBI" id="CHEBI:33019"/>
        <dbReference type="ChEBI" id="CHEBI:57692"/>
        <dbReference type="ChEBI" id="CHEBI:58210"/>
        <dbReference type="EC" id="2.7.7.2"/>
    </reaction>
</comment>
<dbReference type="KEGG" id="tbe:Trebr_1967"/>
<protein>
    <recommendedName>
        <fullName evidence="2">FAD synthase</fullName>
        <ecNumber evidence="2">2.7.7.2</ecNumber>
    </recommendedName>
</protein>
<dbReference type="InterPro" id="IPR015864">
    <property type="entry name" value="FAD_synthase"/>
</dbReference>
<dbReference type="GO" id="GO:0009231">
    <property type="term" value="P:riboflavin biosynthetic process"/>
    <property type="evidence" value="ECO:0007669"/>
    <property type="project" value="InterPro"/>
</dbReference>
<evidence type="ECO:0000256" key="9">
    <source>
        <dbReference type="ARBA" id="ARBA00022840"/>
    </source>
</evidence>
<evidence type="ECO:0000256" key="8">
    <source>
        <dbReference type="ARBA" id="ARBA00022827"/>
    </source>
</evidence>
<gene>
    <name evidence="12" type="ordered locus">Trebr_1967</name>
</gene>
<keyword evidence="3" id="KW-0285">Flavoprotein</keyword>
<dbReference type="GO" id="GO:0006747">
    <property type="term" value="P:FAD biosynthetic process"/>
    <property type="evidence" value="ECO:0007669"/>
    <property type="project" value="UniProtKB-UniPathway"/>
</dbReference>
<name>F4LJE0_TREBD</name>
<keyword evidence="7" id="KW-0547">Nucleotide-binding</keyword>
<evidence type="ECO:0000256" key="10">
    <source>
        <dbReference type="ARBA" id="ARBA00049494"/>
    </source>
</evidence>
<evidence type="ECO:0000256" key="4">
    <source>
        <dbReference type="ARBA" id="ARBA00022643"/>
    </source>
</evidence>
<accession>F4LJE0</accession>
<evidence type="ECO:0000256" key="7">
    <source>
        <dbReference type="ARBA" id="ARBA00022741"/>
    </source>
</evidence>
<dbReference type="GO" id="GO:0005524">
    <property type="term" value="F:ATP binding"/>
    <property type="evidence" value="ECO:0007669"/>
    <property type="project" value="UniProtKB-KW"/>
</dbReference>
<dbReference type="UniPathway" id="UPA00277">
    <property type="reaction ID" value="UER00407"/>
</dbReference>
<evidence type="ECO:0000256" key="5">
    <source>
        <dbReference type="ARBA" id="ARBA00022679"/>
    </source>
</evidence>
<dbReference type="InterPro" id="IPR014729">
    <property type="entry name" value="Rossmann-like_a/b/a_fold"/>
</dbReference>
<evidence type="ECO:0000256" key="3">
    <source>
        <dbReference type="ARBA" id="ARBA00022630"/>
    </source>
</evidence>
<dbReference type="Pfam" id="PF06574">
    <property type="entry name" value="FAD_syn"/>
    <property type="match status" value="1"/>
</dbReference>
<proteinExistence type="predicted"/>
<dbReference type="eggNOG" id="COG0196">
    <property type="taxonomic scope" value="Bacteria"/>
</dbReference>
<keyword evidence="9" id="KW-0067">ATP-binding</keyword>
<dbReference type="SUPFAM" id="SSF52374">
    <property type="entry name" value="Nucleotidylyl transferase"/>
    <property type="match status" value="1"/>
</dbReference>
<dbReference type="OrthoDB" id="9803667at2"/>
<evidence type="ECO:0000259" key="11">
    <source>
        <dbReference type="Pfam" id="PF06574"/>
    </source>
</evidence>
<dbReference type="AlphaFoldDB" id="F4LJE0"/>
<evidence type="ECO:0000256" key="6">
    <source>
        <dbReference type="ARBA" id="ARBA00022695"/>
    </source>
</evidence>
<dbReference type="HOGENOM" id="CLU_048437_1_0_12"/>
<keyword evidence="6" id="KW-0548">Nucleotidyltransferase</keyword>
<organism evidence="12 13">
    <name type="scientific">Treponema brennaborense (strain DSM 12168 / CIP 105900 / DD5/3)</name>
    <dbReference type="NCBI Taxonomy" id="906968"/>
    <lineage>
        <taxon>Bacteria</taxon>
        <taxon>Pseudomonadati</taxon>
        <taxon>Spirochaetota</taxon>
        <taxon>Spirochaetia</taxon>
        <taxon>Spirochaetales</taxon>
        <taxon>Treponemataceae</taxon>
        <taxon>Treponema</taxon>
    </lineage>
</organism>
<keyword evidence="5" id="KW-0808">Transferase</keyword>
<evidence type="ECO:0000313" key="13">
    <source>
        <dbReference type="Proteomes" id="UP000006546"/>
    </source>
</evidence>
<dbReference type="Gene3D" id="3.40.50.620">
    <property type="entry name" value="HUPs"/>
    <property type="match status" value="1"/>
</dbReference>
<evidence type="ECO:0000256" key="1">
    <source>
        <dbReference type="ARBA" id="ARBA00004726"/>
    </source>
</evidence>
<sequence length="284" mass="30958">MREYDFTVYDWDSAVAGGFGEPDRFASYGAAGTALSVGGFDGMHAGHDALFNAVLARTDLLPGIVTFAKPPRALRHPAVFEGAVSTLAQRLDICREKGFAFAVVIDFSGEFGRMEGSTFLSILADTFRMKFLAEGPDFRCGYKGSADIDVIRTFTEKRGVVLDVIEPVVIDGERVSSTRIRAAVAAGDFFGAERLLRRPFRLDCSLFRWERSAPDVLTAEAGADGARTVQVLPPDGEYEVRALCRENGFLQPQTAIFCRKSRKITVRFTRGTAGEALAAVDFTA</sequence>
<comment type="pathway">
    <text evidence="1">Cofactor biosynthesis; FAD biosynthesis; FAD from FMN: step 1/1.</text>
</comment>
<dbReference type="RefSeq" id="WP_013759089.1">
    <property type="nucleotide sequence ID" value="NC_015500.1"/>
</dbReference>
<keyword evidence="13" id="KW-1185">Reference proteome</keyword>
<keyword evidence="8" id="KW-0274">FAD</keyword>
<evidence type="ECO:0000256" key="2">
    <source>
        <dbReference type="ARBA" id="ARBA00012393"/>
    </source>
</evidence>
<feature type="domain" description="FAD synthetase" evidence="11">
    <location>
        <begin position="32"/>
        <end position="179"/>
    </location>
</feature>
<evidence type="ECO:0000313" key="12">
    <source>
        <dbReference type="EMBL" id="AEE17385.1"/>
    </source>
</evidence>
<dbReference type="STRING" id="906968.Trebr_1967"/>
<dbReference type="EMBL" id="CP002696">
    <property type="protein sequence ID" value="AEE17385.1"/>
    <property type="molecule type" value="Genomic_DNA"/>
</dbReference>